<reference evidence="2" key="2">
    <citation type="submission" date="2021-04" db="EMBL/GenBank/DDBJ databases">
        <authorList>
            <person name="Gilroy R."/>
        </authorList>
    </citation>
    <scope>NUCLEOTIDE SEQUENCE</scope>
    <source>
        <strain evidence="2">Gambia2-208</strain>
    </source>
</reference>
<feature type="chain" id="PRO_5039577659" evidence="1">
    <location>
        <begin position="27"/>
        <end position="236"/>
    </location>
</feature>
<proteinExistence type="predicted"/>
<evidence type="ECO:0000313" key="3">
    <source>
        <dbReference type="Proteomes" id="UP000886851"/>
    </source>
</evidence>
<keyword evidence="1" id="KW-0732">Signal</keyword>
<evidence type="ECO:0000256" key="1">
    <source>
        <dbReference type="SAM" id="SignalP"/>
    </source>
</evidence>
<accession>A0A9D1ZKU4</accession>
<gene>
    <name evidence="2" type="ORF">H9824_12150</name>
</gene>
<sequence>MKRKLFLFCIVAAVLAAAFCLLPEVAGSTSGQVPGDVLMATGPAFAALKWPVGRNNMGGFKGYLIFVPADAPSAVPELPTWDEAADNDELVTASGTFAFPAEGTVKAPLYLYSTDATVGYNVEAQGEPDGISYRQTLTAFFPGNMKEAHAFAALVKNTPGYYIFEDSDGQQMMIGQKGMPASTSVAFAGGQARADRRGHTFTITADSNYSAVFLETPIDVDAVKDGSWSSSPGVGG</sequence>
<organism evidence="2 3">
    <name type="scientific">Candidatus Bacteroides pullicola</name>
    <dbReference type="NCBI Taxonomy" id="2838475"/>
    <lineage>
        <taxon>Bacteria</taxon>
        <taxon>Pseudomonadati</taxon>
        <taxon>Bacteroidota</taxon>
        <taxon>Bacteroidia</taxon>
        <taxon>Bacteroidales</taxon>
        <taxon>Bacteroidaceae</taxon>
        <taxon>Bacteroides</taxon>
    </lineage>
</organism>
<evidence type="ECO:0000313" key="2">
    <source>
        <dbReference type="EMBL" id="HIY89434.1"/>
    </source>
</evidence>
<dbReference type="AlphaFoldDB" id="A0A9D1ZKU4"/>
<comment type="caution">
    <text evidence="2">The sequence shown here is derived from an EMBL/GenBank/DDBJ whole genome shotgun (WGS) entry which is preliminary data.</text>
</comment>
<dbReference type="Proteomes" id="UP000886851">
    <property type="component" value="Unassembled WGS sequence"/>
</dbReference>
<name>A0A9D1ZKU4_9BACE</name>
<reference evidence="2" key="1">
    <citation type="journal article" date="2021" name="PeerJ">
        <title>Extensive microbial diversity within the chicken gut microbiome revealed by metagenomics and culture.</title>
        <authorList>
            <person name="Gilroy R."/>
            <person name="Ravi A."/>
            <person name="Getino M."/>
            <person name="Pursley I."/>
            <person name="Horton D.L."/>
            <person name="Alikhan N.F."/>
            <person name="Baker D."/>
            <person name="Gharbi K."/>
            <person name="Hall N."/>
            <person name="Watson M."/>
            <person name="Adriaenssens E.M."/>
            <person name="Foster-Nyarko E."/>
            <person name="Jarju S."/>
            <person name="Secka A."/>
            <person name="Antonio M."/>
            <person name="Oren A."/>
            <person name="Chaudhuri R.R."/>
            <person name="La Ragione R."/>
            <person name="Hildebrand F."/>
            <person name="Pallen M.J."/>
        </authorList>
    </citation>
    <scope>NUCLEOTIDE SEQUENCE</scope>
    <source>
        <strain evidence="2">Gambia2-208</strain>
    </source>
</reference>
<dbReference type="EMBL" id="DXCV01000088">
    <property type="protein sequence ID" value="HIY89434.1"/>
    <property type="molecule type" value="Genomic_DNA"/>
</dbReference>
<feature type="signal peptide" evidence="1">
    <location>
        <begin position="1"/>
        <end position="26"/>
    </location>
</feature>
<protein>
    <submittedName>
        <fullName evidence="2">Uncharacterized protein</fullName>
    </submittedName>
</protein>